<reference evidence="4" key="1">
    <citation type="submission" date="2013-12" db="EMBL/GenBank/DDBJ databases">
        <authorList>
            <person name="Omoto C.K."/>
            <person name="Sibley D."/>
            <person name="Venepally P."/>
            <person name="Hadjithomas M."/>
            <person name="Karamycheva S."/>
            <person name="Brunk B."/>
            <person name="Roos D."/>
            <person name="Caler E."/>
            <person name="Lorenzi H."/>
        </authorList>
    </citation>
    <scope>NUCLEOTIDE SEQUENCE</scope>
</reference>
<evidence type="ECO:0000313" key="4">
    <source>
        <dbReference type="EMBL" id="EZG44279.1"/>
    </source>
</evidence>
<dbReference type="PANTHER" id="PTHR11079">
    <property type="entry name" value="CYTOSINE DEAMINASE FAMILY MEMBER"/>
    <property type="match status" value="1"/>
</dbReference>
<dbReference type="AlphaFoldDB" id="A0A023AZK9"/>
<dbReference type="InterPro" id="IPR002125">
    <property type="entry name" value="CMP_dCMP_dom"/>
</dbReference>
<keyword evidence="5" id="KW-1185">Reference proteome</keyword>
<dbReference type="EMBL" id="AFNH02001112">
    <property type="protein sequence ID" value="EZG44279.1"/>
    <property type="molecule type" value="Genomic_DNA"/>
</dbReference>
<organism evidence="4 5">
    <name type="scientific">Gregarina niphandrodes</name>
    <name type="common">Septate eugregarine</name>
    <dbReference type="NCBI Taxonomy" id="110365"/>
    <lineage>
        <taxon>Eukaryota</taxon>
        <taxon>Sar</taxon>
        <taxon>Alveolata</taxon>
        <taxon>Apicomplexa</taxon>
        <taxon>Conoidasida</taxon>
        <taxon>Gregarinasina</taxon>
        <taxon>Eugregarinorida</taxon>
        <taxon>Gregarinidae</taxon>
        <taxon>Gregarina</taxon>
    </lineage>
</organism>
<dbReference type="Gene3D" id="3.40.140.10">
    <property type="entry name" value="Cytidine Deaminase, domain 2"/>
    <property type="match status" value="1"/>
</dbReference>
<dbReference type="OMA" id="VGCVIVM"/>
<dbReference type="InterPro" id="IPR016193">
    <property type="entry name" value="Cytidine_deaminase-like"/>
</dbReference>
<sequence length="239" mass="26704">MATLRLATSLYPEDTYSEHEAHSLMQRCVEEAWKSYEAGEVPVGCLYVNRFTKQVVASAGNETNETKNACRHAELVAYDYVYSTLASPKRESWFRLVQDLDLWVTCEPCIMCAAALKTLGFQRCVFGCRNERFGGCGTTMPIHELKSRDYRPLEVFAGFYEKEAIGILQYFYERGNPHAPPEKRKRPLKLVSCRPERDIGKNDAGKDDAGKDDAGKDDAGKDDAGPGATPETVATLRAD</sequence>
<dbReference type="GeneID" id="22915223"/>
<proteinExistence type="predicted"/>
<dbReference type="VEuPathDB" id="CryptoDB:GNI_149500"/>
<dbReference type="GO" id="GO:0002100">
    <property type="term" value="P:tRNA wobble adenosine to inosine editing"/>
    <property type="evidence" value="ECO:0007669"/>
    <property type="project" value="TreeGrafter"/>
</dbReference>
<comment type="caution">
    <text evidence="4">The sequence shown here is derived from an EMBL/GenBank/DDBJ whole genome shotgun (WGS) entry which is preliminary data.</text>
</comment>
<protein>
    <submittedName>
        <fullName evidence="4">tRNA-specific adenosine deaminase</fullName>
    </submittedName>
</protein>
<gene>
    <name evidence="4" type="ORF">GNI_149500</name>
</gene>
<name>A0A023AZK9_GRENI</name>
<evidence type="ECO:0000313" key="5">
    <source>
        <dbReference type="Proteomes" id="UP000019763"/>
    </source>
</evidence>
<dbReference type="SUPFAM" id="SSF53927">
    <property type="entry name" value="Cytidine deaminase-like"/>
    <property type="match status" value="1"/>
</dbReference>
<dbReference type="Proteomes" id="UP000019763">
    <property type="component" value="Unassembled WGS sequence"/>
</dbReference>
<dbReference type="PANTHER" id="PTHR11079:SF149">
    <property type="entry name" value="TRNA-SPECIFIC ADENOSINE DEAMINASE 2"/>
    <property type="match status" value="1"/>
</dbReference>
<evidence type="ECO:0000256" key="2">
    <source>
        <dbReference type="SAM" id="MobiDB-lite"/>
    </source>
</evidence>
<dbReference type="eggNOG" id="KOG1018">
    <property type="taxonomic scope" value="Eukaryota"/>
</dbReference>
<keyword evidence="1" id="KW-0378">Hydrolase</keyword>
<accession>A0A023AZK9</accession>
<dbReference type="GO" id="GO:0052717">
    <property type="term" value="F:tRNA-specific adenosine-34 deaminase activity"/>
    <property type="evidence" value="ECO:0007669"/>
    <property type="project" value="TreeGrafter"/>
</dbReference>
<evidence type="ECO:0000256" key="1">
    <source>
        <dbReference type="ARBA" id="ARBA00022801"/>
    </source>
</evidence>
<dbReference type="CDD" id="cd01285">
    <property type="entry name" value="nucleoside_deaminase"/>
    <property type="match status" value="1"/>
</dbReference>
<feature type="domain" description="CMP/dCMP-type deaminase" evidence="3">
    <location>
        <begin position="19"/>
        <end position="153"/>
    </location>
</feature>
<dbReference type="Pfam" id="PF00383">
    <property type="entry name" value="dCMP_cyt_deam_1"/>
    <property type="match status" value="1"/>
</dbReference>
<dbReference type="OrthoDB" id="1701769at2759"/>
<feature type="region of interest" description="Disordered" evidence="2">
    <location>
        <begin position="178"/>
        <end position="239"/>
    </location>
</feature>
<dbReference type="PROSITE" id="PS51747">
    <property type="entry name" value="CYT_DCMP_DEAMINASES_2"/>
    <property type="match status" value="1"/>
</dbReference>
<feature type="compositionally biased region" description="Basic and acidic residues" evidence="2">
    <location>
        <begin position="194"/>
        <end position="224"/>
    </location>
</feature>
<dbReference type="RefSeq" id="XP_011132730.1">
    <property type="nucleotide sequence ID" value="XM_011134428.1"/>
</dbReference>
<evidence type="ECO:0000259" key="3">
    <source>
        <dbReference type="PROSITE" id="PS51747"/>
    </source>
</evidence>